<keyword evidence="3" id="KW-1185">Reference proteome</keyword>
<comment type="caution">
    <text evidence="2">The sequence shown here is derived from an EMBL/GenBank/DDBJ whole genome shotgun (WGS) entry which is preliminary data.</text>
</comment>
<feature type="compositionally biased region" description="Acidic residues" evidence="1">
    <location>
        <begin position="48"/>
        <end position="57"/>
    </location>
</feature>
<dbReference type="GO" id="GO:0005634">
    <property type="term" value="C:nucleus"/>
    <property type="evidence" value="ECO:0007669"/>
    <property type="project" value="TreeGrafter"/>
</dbReference>
<feature type="region of interest" description="Disordered" evidence="1">
    <location>
        <begin position="46"/>
        <end position="69"/>
    </location>
</feature>
<name>A0AAD3HS47_9CHLO</name>
<evidence type="ECO:0008006" key="4">
    <source>
        <dbReference type="Google" id="ProtNLM"/>
    </source>
</evidence>
<evidence type="ECO:0000313" key="2">
    <source>
        <dbReference type="EMBL" id="GFR50600.1"/>
    </source>
</evidence>
<evidence type="ECO:0000313" key="3">
    <source>
        <dbReference type="Proteomes" id="UP001054857"/>
    </source>
</evidence>
<organism evidence="2 3">
    <name type="scientific">Astrephomene gubernaculifera</name>
    <dbReference type="NCBI Taxonomy" id="47775"/>
    <lineage>
        <taxon>Eukaryota</taxon>
        <taxon>Viridiplantae</taxon>
        <taxon>Chlorophyta</taxon>
        <taxon>core chlorophytes</taxon>
        <taxon>Chlorophyceae</taxon>
        <taxon>CS clade</taxon>
        <taxon>Chlamydomonadales</taxon>
        <taxon>Astrephomenaceae</taxon>
        <taxon>Astrephomene</taxon>
    </lineage>
</organism>
<accession>A0AAD3HS47</accession>
<feature type="compositionally biased region" description="Low complexity" evidence="1">
    <location>
        <begin position="201"/>
        <end position="217"/>
    </location>
</feature>
<feature type="region of interest" description="Disordered" evidence="1">
    <location>
        <begin position="574"/>
        <end position="610"/>
    </location>
</feature>
<gene>
    <name evidence="2" type="ORF">Agub_g12876</name>
</gene>
<feature type="region of interest" description="Disordered" evidence="1">
    <location>
        <begin position="288"/>
        <end position="314"/>
    </location>
</feature>
<proteinExistence type="predicted"/>
<protein>
    <recommendedName>
        <fullName evidence="4">RlsA</fullName>
    </recommendedName>
</protein>
<feature type="compositionally biased region" description="Polar residues" evidence="1">
    <location>
        <begin position="1137"/>
        <end position="1157"/>
    </location>
</feature>
<dbReference type="GO" id="GO:0000981">
    <property type="term" value="F:DNA-binding transcription factor activity, RNA polymerase II-specific"/>
    <property type="evidence" value="ECO:0007669"/>
    <property type="project" value="TreeGrafter"/>
</dbReference>
<reference evidence="2 3" key="1">
    <citation type="journal article" date="2021" name="Sci. Rep.">
        <title>Genome sequencing of the multicellular alga Astrephomene provides insights into convergent evolution of germ-soma differentiation.</title>
        <authorList>
            <person name="Yamashita S."/>
            <person name="Yamamoto K."/>
            <person name="Matsuzaki R."/>
            <person name="Suzuki S."/>
            <person name="Yamaguchi H."/>
            <person name="Hirooka S."/>
            <person name="Minakuchi Y."/>
            <person name="Miyagishima S."/>
            <person name="Kawachi M."/>
            <person name="Toyoda A."/>
            <person name="Nozaki H."/>
        </authorList>
    </citation>
    <scope>NUCLEOTIDE SEQUENCE [LARGE SCALE GENOMIC DNA]</scope>
    <source>
        <strain evidence="2 3">NIES-4017</strain>
    </source>
</reference>
<dbReference type="AlphaFoldDB" id="A0AAD3HS47"/>
<dbReference type="EMBL" id="BMAR01000038">
    <property type="protein sequence ID" value="GFR50600.1"/>
    <property type="molecule type" value="Genomic_DNA"/>
</dbReference>
<feature type="region of interest" description="Disordered" evidence="1">
    <location>
        <begin position="625"/>
        <end position="649"/>
    </location>
</feature>
<dbReference type="GO" id="GO:0042594">
    <property type="term" value="P:response to starvation"/>
    <property type="evidence" value="ECO:0007669"/>
    <property type="project" value="TreeGrafter"/>
</dbReference>
<feature type="region of interest" description="Disordered" evidence="1">
    <location>
        <begin position="1"/>
        <end position="33"/>
    </location>
</feature>
<dbReference type="PANTHER" id="PTHR14596">
    <property type="entry name" value="ZINC FINGER PROTEIN"/>
    <property type="match status" value="1"/>
</dbReference>
<feature type="compositionally biased region" description="Polar residues" evidence="1">
    <location>
        <begin position="7"/>
        <end position="22"/>
    </location>
</feature>
<feature type="compositionally biased region" description="Polar residues" evidence="1">
    <location>
        <begin position="292"/>
        <end position="313"/>
    </location>
</feature>
<feature type="region of interest" description="Disordered" evidence="1">
    <location>
        <begin position="189"/>
        <end position="217"/>
    </location>
</feature>
<evidence type="ECO:0000256" key="1">
    <source>
        <dbReference type="SAM" id="MobiDB-lite"/>
    </source>
</evidence>
<dbReference type="PANTHER" id="PTHR14596:SF72">
    <property type="entry name" value="ZINC FINGER PROTEIN MSN2-RELATED"/>
    <property type="match status" value="1"/>
</dbReference>
<feature type="region of interest" description="Disordered" evidence="1">
    <location>
        <begin position="1135"/>
        <end position="1178"/>
    </location>
</feature>
<dbReference type="Proteomes" id="UP001054857">
    <property type="component" value="Unassembled WGS sequence"/>
</dbReference>
<dbReference type="GO" id="GO:0000987">
    <property type="term" value="F:cis-regulatory region sequence-specific DNA binding"/>
    <property type="evidence" value="ECO:0007669"/>
    <property type="project" value="TreeGrafter"/>
</dbReference>
<sequence>MDAVQHLPSQTTNDAAQPSSSGRVGPSGAIQKLPDSVRVTVAVRVADGPEDEADGWPDDGAPGRKRGAAPRNRFIAGSVRGTFHPDLYMVHQDCITYKGKRIGRSRFERLGNSSMAKWYRSIRVIHDNGGLEPLGEWLIRHGLPVLKGRHRNSRKRPAWMADMPTGTTDADGAAEAATAADEHACAAADGDVDADGGGSDVSGCDESPSTICSPPSSRRCRSRTFDVAGEGVGAVSCDDDDNGIAELRNVRCVGAAGVALNPTAAAASQLHGAAAGVAPPDPTAVNPFAGGRSSNSGVGAATESSNGNVTTASAGDPLARGADGAGDCTAAAAAASGRGCVLAPKSAPLIPASRFNNNNNSGSLFSGGQQPQACSEVIAGWATLWEESEEGLDLGADNRGCGTVAGGLGGNAEGKRGDCVGCVEDAAEEALWDLFKDGPGPMGHGDLLLGGLTDVRNTRGISGAPAFSATVGLPLDVTGGVPTLASSLMAVAPTALMIPEPLGDSVPNSTTSYGRGCGGSGLLGAAAAAAACAAPWSQGSIPTAASTETYLPLTPYALGAPQQRSSFRASIQFPQAAPMQPQQQQQKPWQQQPQQQQQQQQHPGSAAGTAVAVATTTSVTFASVLTPTGSTGLNTATTTATATPPSQQLQRQVSVASTCRLNSGDLSRLAECYISASLSHKRLRMPSAWMHTAGGNGSTDTALAAAAAAAAAQQPLSSLASWQQQQQQLLGAGNPAVSGALLQQAVATRPVDAAAIPMAVAPSDASRGLFLQPLYHHQQQQQARHRQHTRHTATGVLAAGNAPGSVFGGAAGSNNAAEMVMGGGGVGGIDGGRCRSAAWAPRGCSIGGFDSNNNNNSGIHKSISENWARVMGDAGEAAGQGAQLDDGFDPYMVLLSRQTSCVRLCDVRLEAGGGDVEGQQQHQQAHTGNMSNNGNGTSAMQCSAGLDWQNSVGINDDISHGGVGAPVIGRTTGPVTMNGAAAAAAMAVQCAPPGESRRYETLLSRNASCVRLCDVVSVAEPLSNSAAIMAGDGSAPWVSAAGRHAPTHGSVRKRSILLSDTMADGGVPWVGRPLFHGAPPQDAATAAAPAPALAPGASAVTPLSVAGFPAVQLPTSAAAASATAAAAAAAAAHSGPLRQSYTTTSHNLWSSRSQGGSYSLHPHHQHHHQQQQQQQPTHAPYAVQYGQHLAPLSYQQQLTAIQQQDQPGSATLLSQHGFMPNDIG</sequence>